<feature type="domain" description="HAMP" evidence="11">
    <location>
        <begin position="201"/>
        <end position="253"/>
    </location>
</feature>
<evidence type="ECO:0000256" key="9">
    <source>
        <dbReference type="SAM" id="Phobius"/>
    </source>
</evidence>
<dbReference type="FunFam" id="1.10.287.130:FF:000001">
    <property type="entry name" value="Two-component sensor histidine kinase"/>
    <property type="match status" value="1"/>
</dbReference>
<dbReference type="PROSITE" id="PS50885">
    <property type="entry name" value="HAMP"/>
    <property type="match status" value="1"/>
</dbReference>
<dbReference type="SUPFAM" id="SSF55874">
    <property type="entry name" value="ATPase domain of HSP90 chaperone/DNA topoisomerase II/histidine kinase"/>
    <property type="match status" value="1"/>
</dbReference>
<proteinExistence type="predicted"/>
<dbReference type="CDD" id="cd06225">
    <property type="entry name" value="HAMP"/>
    <property type="match status" value="1"/>
</dbReference>
<dbReference type="FunFam" id="3.30.565.10:FF:000006">
    <property type="entry name" value="Sensor histidine kinase WalK"/>
    <property type="match status" value="1"/>
</dbReference>
<dbReference type="SMART" id="SM00388">
    <property type="entry name" value="HisKA"/>
    <property type="match status" value="1"/>
</dbReference>
<dbReference type="Pfam" id="PF02518">
    <property type="entry name" value="HATPase_c"/>
    <property type="match status" value="1"/>
</dbReference>
<evidence type="ECO:0000313" key="12">
    <source>
        <dbReference type="EMBL" id="MBC6993496.1"/>
    </source>
</evidence>
<comment type="caution">
    <text evidence="12">The sequence shown here is derived from an EMBL/GenBank/DDBJ whole genome shotgun (WGS) entry which is preliminary data.</text>
</comment>
<dbReference type="SUPFAM" id="SSF158472">
    <property type="entry name" value="HAMP domain-like"/>
    <property type="match status" value="1"/>
</dbReference>
<accession>A0A923PKS0</accession>
<keyword evidence="5" id="KW-0808">Transferase</keyword>
<name>A0A923PKS0_9BACT</name>
<organism evidence="12 13">
    <name type="scientific">Neolewinella lacunae</name>
    <dbReference type="NCBI Taxonomy" id="1517758"/>
    <lineage>
        <taxon>Bacteria</taxon>
        <taxon>Pseudomonadati</taxon>
        <taxon>Bacteroidota</taxon>
        <taxon>Saprospiria</taxon>
        <taxon>Saprospirales</taxon>
        <taxon>Lewinellaceae</taxon>
        <taxon>Neolewinella</taxon>
    </lineage>
</organism>
<dbReference type="CDD" id="cd00075">
    <property type="entry name" value="HATPase"/>
    <property type="match status" value="1"/>
</dbReference>
<sequence>MNKLYFKLSALLFGLFLMIGLAYVAISSYLNDDYLAEMHQRLYGSIASHTVAELSPMVDGRVDTMMIQDIMHSMMVINPSVEVYLLRPDGEIVTYVAPNKRVQLERVDLEPIHAFIAAPPQERPFLKGDDPRNPGRANIFSAAEVRNATGALEGYVYIILSGEEQALVAGPLQSSYILRQGTFFFFLSLALAFVVSLLVMRYLTRNLRRIETAVHRFQEGDYAARIDADAGGEFAAVATTFNGMADQITASIDELKSLDTLRRELIANISHDLRTPLAIIQGFVETLLMKTETLPPEERRKHLNTILNSAERLSGLIGQLFEYSKLEARQIVPQKEAFNVGELAQDVAHKFSVLASAKGVNIRLDVPQALPHIFADLSLVERVLNNLMDNALKFTPAGGEVLLEMRADATLVRIKVADTGPGIPEAELPFVFDRYRKVKRTRDGQNPGAGLGLAIVKSILELHDQRIRIHSKLKEGTSFCFELPLRGELAG</sequence>
<protein>
    <recommendedName>
        <fullName evidence="3">histidine kinase</fullName>
        <ecNumber evidence="3">2.7.13.3</ecNumber>
    </recommendedName>
</protein>
<dbReference type="Proteomes" id="UP000650081">
    <property type="component" value="Unassembled WGS sequence"/>
</dbReference>
<comment type="subcellular location">
    <subcellularLocation>
        <location evidence="2">Membrane</location>
    </subcellularLocation>
</comment>
<dbReference type="InterPro" id="IPR004358">
    <property type="entry name" value="Sig_transdc_His_kin-like_C"/>
</dbReference>
<dbReference type="PRINTS" id="PR00344">
    <property type="entry name" value="BCTRLSENSOR"/>
</dbReference>
<evidence type="ECO:0000259" key="11">
    <source>
        <dbReference type="PROSITE" id="PS50885"/>
    </source>
</evidence>
<reference evidence="12" key="1">
    <citation type="submission" date="2020-08" db="EMBL/GenBank/DDBJ databases">
        <title>Lewinella bacteria from marine environments.</title>
        <authorList>
            <person name="Zhong Y."/>
        </authorList>
    </citation>
    <scope>NUCLEOTIDE SEQUENCE</scope>
    <source>
        <strain evidence="12">KCTC 42187</strain>
    </source>
</reference>
<gene>
    <name evidence="12" type="ORF">H9S92_04950</name>
</gene>
<dbReference type="SUPFAM" id="SSF47384">
    <property type="entry name" value="Homodimeric domain of signal transducing histidine kinase"/>
    <property type="match status" value="1"/>
</dbReference>
<dbReference type="InterPro" id="IPR003660">
    <property type="entry name" value="HAMP_dom"/>
</dbReference>
<evidence type="ECO:0000313" key="13">
    <source>
        <dbReference type="Proteomes" id="UP000650081"/>
    </source>
</evidence>
<keyword evidence="9" id="KW-1133">Transmembrane helix</keyword>
<dbReference type="CDD" id="cd00082">
    <property type="entry name" value="HisKA"/>
    <property type="match status" value="1"/>
</dbReference>
<dbReference type="GO" id="GO:0000155">
    <property type="term" value="F:phosphorelay sensor kinase activity"/>
    <property type="evidence" value="ECO:0007669"/>
    <property type="project" value="InterPro"/>
</dbReference>
<keyword evidence="9" id="KW-0812">Transmembrane</keyword>
<keyword evidence="4" id="KW-0597">Phosphoprotein</keyword>
<dbReference type="SMART" id="SM00304">
    <property type="entry name" value="HAMP"/>
    <property type="match status" value="1"/>
</dbReference>
<evidence type="ECO:0000256" key="6">
    <source>
        <dbReference type="ARBA" id="ARBA00022777"/>
    </source>
</evidence>
<feature type="domain" description="Histidine kinase" evidence="10">
    <location>
        <begin position="268"/>
        <end position="487"/>
    </location>
</feature>
<dbReference type="InterPro" id="IPR005467">
    <property type="entry name" value="His_kinase_dom"/>
</dbReference>
<dbReference type="RefSeq" id="WP_187465600.1">
    <property type="nucleotide sequence ID" value="NZ_JACSIT010000067.1"/>
</dbReference>
<dbReference type="PROSITE" id="PS50109">
    <property type="entry name" value="HIS_KIN"/>
    <property type="match status" value="1"/>
</dbReference>
<dbReference type="PANTHER" id="PTHR43711:SF1">
    <property type="entry name" value="HISTIDINE KINASE 1"/>
    <property type="match status" value="1"/>
</dbReference>
<dbReference type="Pfam" id="PF00512">
    <property type="entry name" value="HisKA"/>
    <property type="match status" value="1"/>
</dbReference>
<dbReference type="EMBL" id="JACSIT010000067">
    <property type="protein sequence ID" value="MBC6993496.1"/>
    <property type="molecule type" value="Genomic_DNA"/>
</dbReference>
<evidence type="ECO:0000256" key="7">
    <source>
        <dbReference type="ARBA" id="ARBA00023012"/>
    </source>
</evidence>
<evidence type="ECO:0000256" key="1">
    <source>
        <dbReference type="ARBA" id="ARBA00000085"/>
    </source>
</evidence>
<dbReference type="PANTHER" id="PTHR43711">
    <property type="entry name" value="TWO-COMPONENT HISTIDINE KINASE"/>
    <property type="match status" value="1"/>
</dbReference>
<dbReference type="SMART" id="SM00387">
    <property type="entry name" value="HATPase_c"/>
    <property type="match status" value="1"/>
</dbReference>
<dbReference type="EC" id="2.7.13.3" evidence="3"/>
<keyword evidence="7" id="KW-0902">Two-component regulatory system</keyword>
<dbReference type="InterPro" id="IPR036890">
    <property type="entry name" value="HATPase_C_sf"/>
</dbReference>
<dbReference type="InterPro" id="IPR003594">
    <property type="entry name" value="HATPase_dom"/>
</dbReference>
<dbReference type="Pfam" id="PF00672">
    <property type="entry name" value="HAMP"/>
    <property type="match status" value="1"/>
</dbReference>
<evidence type="ECO:0000259" key="10">
    <source>
        <dbReference type="PROSITE" id="PS50109"/>
    </source>
</evidence>
<dbReference type="InterPro" id="IPR003661">
    <property type="entry name" value="HisK_dim/P_dom"/>
</dbReference>
<keyword evidence="8 9" id="KW-0472">Membrane</keyword>
<dbReference type="GO" id="GO:0016020">
    <property type="term" value="C:membrane"/>
    <property type="evidence" value="ECO:0007669"/>
    <property type="project" value="UniProtKB-SubCell"/>
</dbReference>
<dbReference type="Gene3D" id="1.10.287.130">
    <property type="match status" value="1"/>
</dbReference>
<dbReference type="Gene3D" id="6.10.340.10">
    <property type="match status" value="1"/>
</dbReference>
<keyword evidence="13" id="KW-1185">Reference proteome</keyword>
<evidence type="ECO:0000256" key="2">
    <source>
        <dbReference type="ARBA" id="ARBA00004370"/>
    </source>
</evidence>
<dbReference type="InterPro" id="IPR050736">
    <property type="entry name" value="Sensor_HK_Regulatory"/>
</dbReference>
<evidence type="ECO:0000256" key="3">
    <source>
        <dbReference type="ARBA" id="ARBA00012438"/>
    </source>
</evidence>
<keyword evidence="6 12" id="KW-0418">Kinase</keyword>
<comment type="catalytic activity">
    <reaction evidence="1">
        <text>ATP + protein L-histidine = ADP + protein N-phospho-L-histidine.</text>
        <dbReference type="EC" id="2.7.13.3"/>
    </reaction>
</comment>
<feature type="transmembrane region" description="Helical" evidence="9">
    <location>
        <begin position="183"/>
        <end position="203"/>
    </location>
</feature>
<evidence type="ECO:0000256" key="5">
    <source>
        <dbReference type="ARBA" id="ARBA00022679"/>
    </source>
</evidence>
<evidence type="ECO:0000256" key="8">
    <source>
        <dbReference type="ARBA" id="ARBA00023136"/>
    </source>
</evidence>
<evidence type="ECO:0000256" key="4">
    <source>
        <dbReference type="ARBA" id="ARBA00022553"/>
    </source>
</evidence>
<dbReference type="InterPro" id="IPR036097">
    <property type="entry name" value="HisK_dim/P_sf"/>
</dbReference>
<dbReference type="Gene3D" id="3.30.565.10">
    <property type="entry name" value="Histidine kinase-like ATPase, C-terminal domain"/>
    <property type="match status" value="1"/>
</dbReference>
<dbReference type="AlphaFoldDB" id="A0A923PKS0"/>